<keyword evidence="3" id="KW-1185">Reference proteome</keyword>
<evidence type="ECO:0000256" key="1">
    <source>
        <dbReference type="SAM" id="Coils"/>
    </source>
</evidence>
<dbReference type="Proteomes" id="UP001498398">
    <property type="component" value="Unassembled WGS sequence"/>
</dbReference>
<comment type="caution">
    <text evidence="2">The sequence shown here is derived from an EMBL/GenBank/DDBJ whole genome shotgun (WGS) entry which is preliminary data.</text>
</comment>
<gene>
    <name evidence="2" type="primary">MLP1_3</name>
    <name evidence="2" type="ORF">VKT23_016940</name>
</gene>
<feature type="coiled-coil region" evidence="1">
    <location>
        <begin position="1"/>
        <end position="28"/>
    </location>
</feature>
<dbReference type="EMBL" id="JBANRG010000067">
    <property type="protein sequence ID" value="KAK7440592.1"/>
    <property type="molecule type" value="Genomic_DNA"/>
</dbReference>
<evidence type="ECO:0000313" key="3">
    <source>
        <dbReference type="Proteomes" id="UP001498398"/>
    </source>
</evidence>
<organism evidence="2 3">
    <name type="scientific">Marasmiellus scandens</name>
    <dbReference type="NCBI Taxonomy" id="2682957"/>
    <lineage>
        <taxon>Eukaryota</taxon>
        <taxon>Fungi</taxon>
        <taxon>Dikarya</taxon>
        <taxon>Basidiomycota</taxon>
        <taxon>Agaricomycotina</taxon>
        <taxon>Agaricomycetes</taxon>
        <taxon>Agaricomycetidae</taxon>
        <taxon>Agaricales</taxon>
        <taxon>Marasmiineae</taxon>
        <taxon>Omphalotaceae</taxon>
        <taxon>Marasmiellus</taxon>
    </lineage>
</organism>
<name>A0ABR1IVK2_9AGAR</name>
<keyword evidence="1" id="KW-0175">Coiled coil</keyword>
<reference evidence="2 3" key="1">
    <citation type="submission" date="2024-01" db="EMBL/GenBank/DDBJ databases">
        <title>A draft genome for the cacao thread blight pathogen Marasmiellus scandens.</title>
        <authorList>
            <person name="Baruah I.K."/>
            <person name="Leung J."/>
            <person name="Bukari Y."/>
            <person name="Amoako-Attah I."/>
            <person name="Meinhardt L.W."/>
            <person name="Bailey B.A."/>
            <person name="Cohen S.P."/>
        </authorList>
    </citation>
    <scope>NUCLEOTIDE SEQUENCE [LARGE SCALE GENOMIC DNA]</scope>
    <source>
        <strain evidence="2 3">GH-19</strain>
    </source>
</reference>
<feature type="coiled-coil region" evidence="1">
    <location>
        <begin position="119"/>
        <end position="160"/>
    </location>
</feature>
<sequence length="229" mass="25544">MGELDATRSTLTAQKNELEAKVALEKEQELQASKVALVNKLRLRRFKKSAREAWETETATLIKDRDDALSKAQTATAEAERANPLAAHREAAIVGQVVNGHSQDARKDAAEQAAVEQAKNEMQAAAAPLDEQVKKLQEELKSLEQRLAQKHQQELKAAAEAAVKKHPARALMRLPLPNEVRVVDVPQEVIKDNRAHWPSGSGHRHVSNWARRPQSLYCKLCCQQDSFSR</sequence>
<proteinExistence type="predicted"/>
<evidence type="ECO:0000313" key="2">
    <source>
        <dbReference type="EMBL" id="KAK7440592.1"/>
    </source>
</evidence>
<protein>
    <submittedName>
        <fullName evidence="2">Protein mlp1</fullName>
    </submittedName>
</protein>
<accession>A0ABR1IVK2</accession>